<sequence>MGGAPSLNPFSFTFFPFFPIVVVTVTTTLILIASADQDHDSKENGGIPALEDDNGAATSSPPPLSSTTSHKQKKFASKPSTAVIIGILTTIVSITLLILLYIKHCSKGNVNMFNNNATDANPNAETNLQDRKNSGIERTVVEALPAFKFGSLRGQKNGLECAVCLNGFEDPEVLRLLPKCNHAFHVECVDMWLGEHSTCPLCRYKVDPDDVIIPPRRITEEESSSSNVESGRVTNNTNIPENSETSSKLSWDRDSNSNNINLRDIRSDGGMGEHKLEHRIIVSPTSCSGVQQRWSNIERCDMLYLTSDGIISENLSSAMNNRDRGKRRMVEHNRDIIDDEMENGLGGGKRYLRSVSEMTGIRRFMSSDRERRGGREEQERQREGAVLRWLNWISKSKSPRVTS</sequence>
<dbReference type="OrthoDB" id="8062037at2759"/>
<accession>A0A3Q7Y8F7</accession>
<keyword evidence="10" id="KW-0833">Ubl conjugation pathway</keyword>
<feature type="compositionally biased region" description="Polar residues" evidence="16">
    <location>
        <begin position="232"/>
        <end position="249"/>
    </location>
</feature>
<reference evidence="20" key="2">
    <citation type="submission" date="2025-08" db="UniProtKB">
        <authorList>
            <consortium name="RefSeq"/>
        </authorList>
    </citation>
    <scope>IDENTIFICATION</scope>
    <source>
        <tissue evidence="20">Etiolated seedlings</tissue>
    </source>
</reference>
<evidence type="ECO:0000256" key="11">
    <source>
        <dbReference type="ARBA" id="ARBA00022833"/>
    </source>
</evidence>
<dbReference type="SMART" id="SM00184">
    <property type="entry name" value="RING"/>
    <property type="match status" value="1"/>
</dbReference>
<dbReference type="EC" id="2.3.2.27" evidence="4"/>
<feature type="region of interest" description="Disordered" evidence="16">
    <location>
        <begin position="215"/>
        <end position="253"/>
    </location>
</feature>
<evidence type="ECO:0000256" key="8">
    <source>
        <dbReference type="ARBA" id="ARBA00022729"/>
    </source>
</evidence>
<evidence type="ECO:0000256" key="15">
    <source>
        <dbReference type="PROSITE-ProRule" id="PRU00175"/>
    </source>
</evidence>
<dbReference type="InterPro" id="IPR013083">
    <property type="entry name" value="Znf_RING/FYVE/PHD"/>
</dbReference>
<evidence type="ECO:0000256" key="5">
    <source>
        <dbReference type="ARBA" id="ARBA00022679"/>
    </source>
</evidence>
<dbReference type="GO" id="GO:0016020">
    <property type="term" value="C:membrane"/>
    <property type="evidence" value="ECO:0007669"/>
    <property type="project" value="UniProtKB-SubCell"/>
</dbReference>
<evidence type="ECO:0000259" key="18">
    <source>
        <dbReference type="PROSITE" id="PS50089"/>
    </source>
</evidence>
<evidence type="ECO:0000256" key="13">
    <source>
        <dbReference type="ARBA" id="ARBA00023136"/>
    </source>
</evidence>
<dbReference type="RefSeq" id="XP_027187887.1">
    <property type="nucleotide sequence ID" value="XM_027332086.1"/>
</dbReference>
<evidence type="ECO:0000313" key="19">
    <source>
        <dbReference type="Proteomes" id="UP000087171"/>
    </source>
</evidence>
<evidence type="ECO:0000256" key="14">
    <source>
        <dbReference type="ARBA" id="ARBA00024209"/>
    </source>
</evidence>
<feature type="domain" description="RING-type" evidence="18">
    <location>
        <begin position="161"/>
        <end position="203"/>
    </location>
</feature>
<dbReference type="PROSITE" id="PS50089">
    <property type="entry name" value="ZF_RING_2"/>
    <property type="match status" value="1"/>
</dbReference>
<keyword evidence="6 17" id="KW-0812">Transmembrane</keyword>
<comment type="similarity">
    <text evidence="14">Belongs to the RING-type zinc finger family. ATL subfamily.</text>
</comment>
<comment type="pathway">
    <text evidence="3">Protein modification; protein ubiquitination.</text>
</comment>
<dbReference type="Pfam" id="PF13639">
    <property type="entry name" value="zf-RING_2"/>
    <property type="match status" value="1"/>
</dbReference>
<dbReference type="KEGG" id="cam:101490448"/>
<name>A0A3Q7Y8F7_CICAR</name>
<protein>
    <recommendedName>
        <fullName evidence="4">RING-type E3 ubiquitin transferase</fullName>
        <ecNumber evidence="4">2.3.2.27</ecNumber>
    </recommendedName>
</protein>
<dbReference type="Proteomes" id="UP000087171">
    <property type="component" value="Chromosome Ca2"/>
</dbReference>
<dbReference type="FunFam" id="3.30.40.10:FF:000285">
    <property type="entry name" value="RING-H2 finger protein ATL43"/>
    <property type="match status" value="1"/>
</dbReference>
<reference evidence="19" key="1">
    <citation type="journal article" date="2013" name="Nat. Biotechnol.">
        <title>Draft genome sequence of chickpea (Cicer arietinum) provides a resource for trait improvement.</title>
        <authorList>
            <person name="Varshney R.K."/>
            <person name="Song C."/>
            <person name="Saxena R.K."/>
            <person name="Azam S."/>
            <person name="Yu S."/>
            <person name="Sharpe A.G."/>
            <person name="Cannon S."/>
            <person name="Baek J."/>
            <person name="Rosen B.D."/>
            <person name="Tar'an B."/>
            <person name="Millan T."/>
            <person name="Zhang X."/>
            <person name="Ramsay L.D."/>
            <person name="Iwata A."/>
            <person name="Wang Y."/>
            <person name="Nelson W."/>
            <person name="Farmer A.D."/>
            <person name="Gaur P.M."/>
            <person name="Soderlund C."/>
            <person name="Penmetsa R.V."/>
            <person name="Xu C."/>
            <person name="Bharti A.K."/>
            <person name="He W."/>
            <person name="Winter P."/>
            <person name="Zhao S."/>
            <person name="Hane J.K."/>
            <person name="Carrasquilla-Garcia N."/>
            <person name="Condie J.A."/>
            <person name="Upadhyaya H.D."/>
            <person name="Luo M.C."/>
            <person name="Thudi M."/>
            <person name="Gowda C.L."/>
            <person name="Singh N.P."/>
            <person name="Lichtenzveig J."/>
            <person name="Gali K.K."/>
            <person name="Rubio J."/>
            <person name="Nadarajan N."/>
            <person name="Dolezel J."/>
            <person name="Bansal K.C."/>
            <person name="Xu X."/>
            <person name="Edwards D."/>
            <person name="Zhang G."/>
            <person name="Kahl G."/>
            <person name="Gil J."/>
            <person name="Singh K.B."/>
            <person name="Datta S.K."/>
            <person name="Jackson S.A."/>
            <person name="Wang J."/>
            <person name="Cook D.R."/>
        </authorList>
    </citation>
    <scope>NUCLEOTIDE SEQUENCE [LARGE SCALE GENOMIC DNA]</scope>
    <source>
        <strain evidence="19">cv. CDC Frontier</strain>
    </source>
</reference>
<dbReference type="PANTHER" id="PTHR46539">
    <property type="entry name" value="E3 UBIQUITIN-PROTEIN LIGASE ATL42"/>
    <property type="match status" value="1"/>
</dbReference>
<keyword evidence="12 17" id="KW-1133">Transmembrane helix</keyword>
<dbReference type="Gene3D" id="3.30.40.10">
    <property type="entry name" value="Zinc/RING finger domain, C3HC4 (zinc finger)"/>
    <property type="match status" value="1"/>
</dbReference>
<dbReference type="CDD" id="cd16461">
    <property type="entry name" value="RING-H2_EL5-like"/>
    <property type="match status" value="1"/>
</dbReference>
<organism evidence="19 20">
    <name type="scientific">Cicer arietinum</name>
    <name type="common">Chickpea</name>
    <name type="synonym">Garbanzo</name>
    <dbReference type="NCBI Taxonomy" id="3827"/>
    <lineage>
        <taxon>Eukaryota</taxon>
        <taxon>Viridiplantae</taxon>
        <taxon>Streptophyta</taxon>
        <taxon>Embryophyta</taxon>
        <taxon>Tracheophyta</taxon>
        <taxon>Spermatophyta</taxon>
        <taxon>Magnoliopsida</taxon>
        <taxon>eudicotyledons</taxon>
        <taxon>Gunneridae</taxon>
        <taxon>Pentapetalae</taxon>
        <taxon>rosids</taxon>
        <taxon>fabids</taxon>
        <taxon>Fabales</taxon>
        <taxon>Fabaceae</taxon>
        <taxon>Papilionoideae</taxon>
        <taxon>50 kb inversion clade</taxon>
        <taxon>NPAAA clade</taxon>
        <taxon>Hologalegina</taxon>
        <taxon>IRL clade</taxon>
        <taxon>Cicereae</taxon>
        <taxon>Cicer</taxon>
    </lineage>
</organism>
<comment type="subcellular location">
    <subcellularLocation>
        <location evidence="2">Membrane</location>
        <topology evidence="2">Single-pass membrane protein</topology>
    </subcellularLocation>
</comment>
<keyword evidence="11" id="KW-0862">Zinc</keyword>
<dbReference type="GO" id="GO:0061630">
    <property type="term" value="F:ubiquitin protein ligase activity"/>
    <property type="evidence" value="ECO:0007669"/>
    <property type="project" value="UniProtKB-EC"/>
</dbReference>
<keyword evidence="9 15" id="KW-0863">Zinc-finger</keyword>
<evidence type="ECO:0000256" key="7">
    <source>
        <dbReference type="ARBA" id="ARBA00022723"/>
    </source>
</evidence>
<feature type="region of interest" description="Disordered" evidence="16">
    <location>
        <begin position="38"/>
        <end position="73"/>
    </location>
</feature>
<feature type="transmembrane region" description="Helical" evidence="17">
    <location>
        <begin position="12"/>
        <end position="33"/>
    </location>
</feature>
<dbReference type="InterPro" id="IPR001841">
    <property type="entry name" value="Znf_RING"/>
</dbReference>
<keyword evidence="19" id="KW-1185">Reference proteome</keyword>
<evidence type="ECO:0000256" key="12">
    <source>
        <dbReference type="ARBA" id="ARBA00022989"/>
    </source>
</evidence>
<dbReference type="PANTHER" id="PTHR46539:SF2">
    <property type="entry name" value="RING-H2 FINGER PROTEIN ATL43"/>
    <property type="match status" value="1"/>
</dbReference>
<keyword evidence="7" id="KW-0479">Metal-binding</keyword>
<keyword evidence="5" id="KW-0808">Transferase</keyword>
<dbReference type="SUPFAM" id="SSF57850">
    <property type="entry name" value="RING/U-box"/>
    <property type="match status" value="1"/>
</dbReference>
<evidence type="ECO:0000256" key="1">
    <source>
        <dbReference type="ARBA" id="ARBA00000900"/>
    </source>
</evidence>
<evidence type="ECO:0000256" key="10">
    <source>
        <dbReference type="ARBA" id="ARBA00022786"/>
    </source>
</evidence>
<evidence type="ECO:0000256" key="6">
    <source>
        <dbReference type="ARBA" id="ARBA00022692"/>
    </source>
</evidence>
<evidence type="ECO:0000256" key="9">
    <source>
        <dbReference type="ARBA" id="ARBA00022771"/>
    </source>
</evidence>
<gene>
    <name evidence="20" type="primary">LOC101490448</name>
</gene>
<keyword evidence="13 17" id="KW-0472">Membrane</keyword>
<evidence type="ECO:0000256" key="3">
    <source>
        <dbReference type="ARBA" id="ARBA00004906"/>
    </source>
</evidence>
<proteinExistence type="inferred from homology"/>
<feature type="transmembrane region" description="Helical" evidence="17">
    <location>
        <begin position="81"/>
        <end position="102"/>
    </location>
</feature>
<evidence type="ECO:0000256" key="4">
    <source>
        <dbReference type="ARBA" id="ARBA00012483"/>
    </source>
</evidence>
<evidence type="ECO:0000256" key="17">
    <source>
        <dbReference type="SAM" id="Phobius"/>
    </source>
</evidence>
<keyword evidence="8" id="KW-0732">Signal</keyword>
<evidence type="ECO:0000313" key="20">
    <source>
        <dbReference type="RefSeq" id="XP_027187887.1"/>
    </source>
</evidence>
<dbReference type="GeneID" id="101490448"/>
<dbReference type="GO" id="GO:0008270">
    <property type="term" value="F:zinc ion binding"/>
    <property type="evidence" value="ECO:0007669"/>
    <property type="project" value="UniProtKB-KW"/>
</dbReference>
<dbReference type="AlphaFoldDB" id="A0A3Q7Y8F7"/>
<dbReference type="PaxDb" id="3827-XP_004490488.1"/>
<evidence type="ECO:0000256" key="16">
    <source>
        <dbReference type="SAM" id="MobiDB-lite"/>
    </source>
</evidence>
<comment type="catalytic activity">
    <reaction evidence="1">
        <text>S-ubiquitinyl-[E2 ubiquitin-conjugating enzyme]-L-cysteine + [acceptor protein]-L-lysine = [E2 ubiquitin-conjugating enzyme]-L-cysteine + N(6)-ubiquitinyl-[acceptor protein]-L-lysine.</text>
        <dbReference type="EC" id="2.3.2.27"/>
    </reaction>
</comment>
<evidence type="ECO:0000256" key="2">
    <source>
        <dbReference type="ARBA" id="ARBA00004167"/>
    </source>
</evidence>